<evidence type="ECO:0000256" key="4">
    <source>
        <dbReference type="ARBA" id="ARBA00023125"/>
    </source>
</evidence>
<dbReference type="CDD" id="cd00609">
    <property type="entry name" value="AAT_like"/>
    <property type="match status" value="1"/>
</dbReference>
<organism evidence="7 8">
    <name type="scientific">Deinococcus oregonensis</name>
    <dbReference type="NCBI Taxonomy" id="1805970"/>
    <lineage>
        <taxon>Bacteria</taxon>
        <taxon>Thermotogati</taxon>
        <taxon>Deinococcota</taxon>
        <taxon>Deinococci</taxon>
        <taxon>Deinococcales</taxon>
        <taxon>Deinococcaceae</taxon>
        <taxon>Deinococcus</taxon>
    </lineage>
</organism>
<dbReference type="Gene3D" id="3.40.640.10">
    <property type="entry name" value="Type I PLP-dependent aspartate aminotransferase-like (Major domain)"/>
    <property type="match status" value="1"/>
</dbReference>
<dbReference type="InterPro" id="IPR015421">
    <property type="entry name" value="PyrdxlP-dep_Trfase_major"/>
</dbReference>
<dbReference type="PANTHER" id="PTHR46577">
    <property type="entry name" value="HTH-TYPE TRANSCRIPTIONAL REGULATORY PROTEIN GABR"/>
    <property type="match status" value="1"/>
</dbReference>
<keyword evidence="5" id="KW-0804">Transcription</keyword>
<feature type="domain" description="HTH gntR-type" evidence="6">
    <location>
        <begin position="34"/>
        <end position="102"/>
    </location>
</feature>
<dbReference type="SMART" id="SM00345">
    <property type="entry name" value="HTH_GNTR"/>
    <property type="match status" value="1"/>
</dbReference>
<keyword evidence="7" id="KW-0032">Aminotransferase</keyword>
<accession>A0ABV6B398</accession>
<evidence type="ECO:0000256" key="5">
    <source>
        <dbReference type="ARBA" id="ARBA00023163"/>
    </source>
</evidence>
<dbReference type="SUPFAM" id="SSF53383">
    <property type="entry name" value="PLP-dependent transferases"/>
    <property type="match status" value="1"/>
</dbReference>
<dbReference type="Pfam" id="PF00155">
    <property type="entry name" value="Aminotran_1_2"/>
    <property type="match status" value="1"/>
</dbReference>
<dbReference type="InterPro" id="IPR000524">
    <property type="entry name" value="Tscrpt_reg_HTH_GntR"/>
</dbReference>
<evidence type="ECO:0000313" key="8">
    <source>
        <dbReference type="Proteomes" id="UP001589733"/>
    </source>
</evidence>
<keyword evidence="4" id="KW-0238">DNA-binding</keyword>
<dbReference type="EMBL" id="JBHLYR010000060">
    <property type="protein sequence ID" value="MFB9994242.1"/>
    <property type="molecule type" value="Genomic_DNA"/>
</dbReference>
<evidence type="ECO:0000259" key="6">
    <source>
        <dbReference type="PROSITE" id="PS50949"/>
    </source>
</evidence>
<evidence type="ECO:0000256" key="1">
    <source>
        <dbReference type="ARBA" id="ARBA00005384"/>
    </source>
</evidence>
<dbReference type="SUPFAM" id="SSF46785">
    <property type="entry name" value="Winged helix' DNA-binding domain"/>
    <property type="match status" value="1"/>
</dbReference>
<dbReference type="PANTHER" id="PTHR46577:SF1">
    <property type="entry name" value="HTH-TYPE TRANSCRIPTIONAL REGULATORY PROTEIN GABR"/>
    <property type="match status" value="1"/>
</dbReference>
<evidence type="ECO:0000256" key="2">
    <source>
        <dbReference type="ARBA" id="ARBA00022898"/>
    </source>
</evidence>
<comment type="caution">
    <text evidence="7">The sequence shown here is derived from an EMBL/GenBank/DDBJ whole genome shotgun (WGS) entry which is preliminary data.</text>
</comment>
<dbReference type="InterPro" id="IPR036390">
    <property type="entry name" value="WH_DNA-bd_sf"/>
</dbReference>
<dbReference type="CDD" id="cd07377">
    <property type="entry name" value="WHTH_GntR"/>
    <property type="match status" value="1"/>
</dbReference>
<dbReference type="InterPro" id="IPR036388">
    <property type="entry name" value="WH-like_DNA-bd_sf"/>
</dbReference>
<protein>
    <submittedName>
        <fullName evidence="7">PLP-dependent aminotransferase family protein</fullName>
    </submittedName>
</protein>
<sequence>MVAPTTVPRLAKKTSPPLLANLPLALTLDRNSPDALHLQLAAQLRAGVTSGTLAAGMVLPGSRALAGELVVTRGVVTLALAELAAEGVLDAVAGVGMRVATGAARPASQSTAAALPLPAWFVSPPPAPVDAGKPQGGISFKPGVAASHLLDGRAWRAAWQAAARAAPSGDYGPAAGQWPLRVALAAFLARSRGLSVDPARLMVTAGSLSALGLIAGLLPRGSRVLFENPGYRAARQVLLDAGHTVIPVPVDENGLMTDRLPPARLAVVTPSHQYPLGVRMGVPRRLALLEWARQHDALIVEDDYDGEFRYGAPPLPPLTALDEGEGGGGRVLYLGTLSKVLTPAVRTGFVVAPAALLPAVERARVLADAGHNTVTQDALTHFILGGHLDRHVRRARRWHGQQQSALASALSPLTDAGRPLAQLGGIEAGLHACLHLVPPLDAEAVAAALAVRGVFVGTLQLFTVAELAQQALVLGYGGLTVAQIETGAKVIVEVLQAESARLTP</sequence>
<keyword evidence="7" id="KW-0808">Transferase</keyword>
<dbReference type="PROSITE" id="PS50949">
    <property type="entry name" value="HTH_GNTR"/>
    <property type="match status" value="1"/>
</dbReference>
<keyword evidence="3" id="KW-0805">Transcription regulation</keyword>
<dbReference type="InterPro" id="IPR015424">
    <property type="entry name" value="PyrdxlP-dep_Trfase"/>
</dbReference>
<keyword evidence="8" id="KW-1185">Reference proteome</keyword>
<proteinExistence type="inferred from homology"/>
<evidence type="ECO:0000256" key="3">
    <source>
        <dbReference type="ARBA" id="ARBA00023015"/>
    </source>
</evidence>
<reference evidence="7 8" key="1">
    <citation type="submission" date="2024-09" db="EMBL/GenBank/DDBJ databases">
        <authorList>
            <person name="Sun Q."/>
            <person name="Mori K."/>
        </authorList>
    </citation>
    <scope>NUCLEOTIDE SEQUENCE [LARGE SCALE GENOMIC DNA]</scope>
    <source>
        <strain evidence="7 8">JCM 13503</strain>
    </source>
</reference>
<dbReference type="RefSeq" id="WP_380014634.1">
    <property type="nucleotide sequence ID" value="NZ_JBHLYR010000060.1"/>
</dbReference>
<dbReference type="InterPro" id="IPR004839">
    <property type="entry name" value="Aminotransferase_I/II_large"/>
</dbReference>
<keyword evidence="2" id="KW-0663">Pyridoxal phosphate</keyword>
<dbReference type="GO" id="GO:0008483">
    <property type="term" value="F:transaminase activity"/>
    <property type="evidence" value="ECO:0007669"/>
    <property type="project" value="UniProtKB-KW"/>
</dbReference>
<gene>
    <name evidence="7" type="ORF">ACFFLM_19995</name>
</gene>
<comment type="similarity">
    <text evidence="1">In the C-terminal section; belongs to the class-I pyridoxal-phosphate-dependent aminotransferase family.</text>
</comment>
<dbReference type="Pfam" id="PF00392">
    <property type="entry name" value="GntR"/>
    <property type="match status" value="1"/>
</dbReference>
<dbReference type="InterPro" id="IPR051446">
    <property type="entry name" value="HTH_trans_reg/aminotransferase"/>
</dbReference>
<dbReference type="Gene3D" id="1.10.10.10">
    <property type="entry name" value="Winged helix-like DNA-binding domain superfamily/Winged helix DNA-binding domain"/>
    <property type="match status" value="1"/>
</dbReference>
<name>A0ABV6B398_9DEIO</name>
<evidence type="ECO:0000313" key="7">
    <source>
        <dbReference type="EMBL" id="MFB9994242.1"/>
    </source>
</evidence>
<dbReference type="Proteomes" id="UP001589733">
    <property type="component" value="Unassembled WGS sequence"/>
</dbReference>